<reference evidence="2 3" key="1">
    <citation type="submission" date="2018-06" db="EMBL/GenBank/DDBJ databases">
        <title>Thermoflavimicrobium daqus sp. nov., a thermophilic microbe isolated from Moutai-flavour Daqu.</title>
        <authorList>
            <person name="Wang X."/>
            <person name="Zhou H."/>
        </authorList>
    </citation>
    <scope>NUCLEOTIDE SEQUENCE [LARGE SCALE GENOMIC DNA]</scope>
    <source>
        <strain evidence="2 3">FBKL4.011</strain>
    </source>
</reference>
<feature type="transmembrane region" description="Helical" evidence="1">
    <location>
        <begin position="94"/>
        <end position="114"/>
    </location>
</feature>
<dbReference type="PANTHER" id="PTHR40031:SF1">
    <property type="entry name" value="MEMBRANE-BOUND METAL-DEPENDENT HYDROLASE"/>
    <property type="match status" value="1"/>
</dbReference>
<protein>
    <submittedName>
        <fullName evidence="2">Hydrolase</fullName>
    </submittedName>
</protein>
<evidence type="ECO:0000313" key="2">
    <source>
        <dbReference type="EMBL" id="RAL24348.1"/>
    </source>
</evidence>
<organism evidence="2 3">
    <name type="scientific">Thermoflavimicrobium daqui</name>
    <dbReference type="NCBI Taxonomy" id="2137476"/>
    <lineage>
        <taxon>Bacteria</taxon>
        <taxon>Bacillati</taxon>
        <taxon>Bacillota</taxon>
        <taxon>Bacilli</taxon>
        <taxon>Bacillales</taxon>
        <taxon>Thermoactinomycetaceae</taxon>
        <taxon>Thermoflavimicrobium</taxon>
    </lineage>
</organism>
<dbReference type="InterPro" id="IPR007404">
    <property type="entry name" value="YdjM-like"/>
</dbReference>
<feature type="transmembrane region" description="Helical" evidence="1">
    <location>
        <begin position="126"/>
        <end position="152"/>
    </location>
</feature>
<feature type="transmembrane region" description="Helical" evidence="1">
    <location>
        <begin position="158"/>
        <end position="178"/>
    </location>
</feature>
<dbReference type="EMBL" id="QJKK01000004">
    <property type="protein sequence ID" value="RAL24348.1"/>
    <property type="molecule type" value="Genomic_DNA"/>
</dbReference>
<reference evidence="2 3" key="2">
    <citation type="submission" date="2018-06" db="EMBL/GenBank/DDBJ databases">
        <authorList>
            <person name="Zhirakovskaya E."/>
        </authorList>
    </citation>
    <scope>NUCLEOTIDE SEQUENCE [LARGE SCALE GENOMIC DNA]</scope>
    <source>
        <strain evidence="2 3">FBKL4.011</strain>
    </source>
</reference>
<dbReference type="Proteomes" id="UP000251213">
    <property type="component" value="Unassembled WGS sequence"/>
</dbReference>
<accession>A0A364K4N4</accession>
<dbReference type="Pfam" id="PF04307">
    <property type="entry name" value="YdjM"/>
    <property type="match status" value="1"/>
</dbReference>
<keyword evidence="1" id="KW-1133">Transmembrane helix</keyword>
<keyword evidence="3" id="KW-1185">Reference proteome</keyword>
<feature type="transmembrane region" description="Helical" evidence="1">
    <location>
        <begin position="69"/>
        <end position="88"/>
    </location>
</feature>
<gene>
    <name evidence="2" type="ORF">DL897_08455</name>
</gene>
<dbReference type="AlphaFoldDB" id="A0A364K4N4"/>
<dbReference type="InterPro" id="IPR053170">
    <property type="entry name" value="Transcription_regulator"/>
</dbReference>
<evidence type="ECO:0000313" key="3">
    <source>
        <dbReference type="Proteomes" id="UP000251213"/>
    </source>
</evidence>
<proteinExistence type="predicted"/>
<evidence type="ECO:0000256" key="1">
    <source>
        <dbReference type="SAM" id="Phobius"/>
    </source>
</evidence>
<keyword evidence="1" id="KW-0812">Transmembrane</keyword>
<name>A0A364K4N4_9BACL</name>
<keyword evidence="1" id="KW-0472">Membrane</keyword>
<dbReference type="PANTHER" id="PTHR40031">
    <property type="entry name" value="HYPOTHETICAL MEMBRANE SPANNING PROTEIN"/>
    <property type="match status" value="1"/>
</dbReference>
<keyword evidence="2" id="KW-0378">Hydrolase</keyword>
<sequence length="324" mass="37726">MDTGTHLAMGIGLYGLAHLDPTLLQDTQISYAILFATTIGSQIPDCDTLYRLKGNSAYIRNHRGWTHSLPMLLLWPTLITVVLSFFLTENYLHVWLWSFLAVFIHIFIDLFNAYGTQALKPFSNRWISWNVINIFDPFIFVIHLIGFGLWFISPISPGLIFAAIYLIMITYVSWRTWVHAKKSKWVKKQVGEPGKYTVLPTIRWNDWKVVLRQQNRVRMGEIRQGQIKWTGELSTKDLQHPAAIHSKEAEPISSFLSFTSFGYPIVYSRSYGYEVRWFDVRYHHKKNFPFLAVALLDHQLNLIDSFVGWISEEQLDKKVQHMLS</sequence>
<dbReference type="RefSeq" id="WP_113658718.1">
    <property type="nucleotide sequence ID" value="NZ_KZ845666.1"/>
</dbReference>
<dbReference type="OrthoDB" id="110250at2"/>
<comment type="caution">
    <text evidence="2">The sequence shown here is derived from an EMBL/GenBank/DDBJ whole genome shotgun (WGS) entry which is preliminary data.</text>
</comment>
<dbReference type="GO" id="GO:0016787">
    <property type="term" value="F:hydrolase activity"/>
    <property type="evidence" value="ECO:0007669"/>
    <property type="project" value="UniProtKB-KW"/>
</dbReference>